<dbReference type="OrthoDB" id="2409757at2759"/>
<proteinExistence type="predicted"/>
<organism evidence="1 2">
    <name type="scientific">Funneliformis caledonium</name>
    <dbReference type="NCBI Taxonomy" id="1117310"/>
    <lineage>
        <taxon>Eukaryota</taxon>
        <taxon>Fungi</taxon>
        <taxon>Fungi incertae sedis</taxon>
        <taxon>Mucoromycota</taxon>
        <taxon>Glomeromycotina</taxon>
        <taxon>Glomeromycetes</taxon>
        <taxon>Glomerales</taxon>
        <taxon>Glomeraceae</taxon>
        <taxon>Funneliformis</taxon>
    </lineage>
</organism>
<dbReference type="EMBL" id="CAJVPQ010017680">
    <property type="protein sequence ID" value="CAG8749092.1"/>
    <property type="molecule type" value="Genomic_DNA"/>
</dbReference>
<accession>A0A9N9NLJ1</accession>
<evidence type="ECO:0000313" key="2">
    <source>
        <dbReference type="Proteomes" id="UP000789570"/>
    </source>
</evidence>
<gene>
    <name evidence="1" type="ORF">FCALED_LOCUS16179</name>
</gene>
<keyword evidence="2" id="KW-1185">Reference proteome</keyword>
<reference evidence="1" key="1">
    <citation type="submission" date="2021-06" db="EMBL/GenBank/DDBJ databases">
        <authorList>
            <person name="Kallberg Y."/>
            <person name="Tangrot J."/>
            <person name="Rosling A."/>
        </authorList>
    </citation>
    <scope>NUCLEOTIDE SEQUENCE</scope>
    <source>
        <strain evidence="1">UK204</strain>
    </source>
</reference>
<dbReference type="AlphaFoldDB" id="A0A9N9NLJ1"/>
<evidence type="ECO:0000313" key="1">
    <source>
        <dbReference type="EMBL" id="CAG8749092.1"/>
    </source>
</evidence>
<protein>
    <submittedName>
        <fullName evidence="1">11517_t:CDS:1</fullName>
    </submittedName>
</protein>
<sequence>QTDLIIGFTIQAGVNKLDVIAKMQCIYLCAKKHLAIDAFSNLVELVNLQEKNKTELVFDQPPITLLPSSFGPKKDLIISDNPSNQTNYSTYKNPIAGAEFLHAIATVIEESVLNKIRKSPSWNLLIDKSNTITHDKIYAMVSKHMAENISILH</sequence>
<comment type="caution">
    <text evidence="1">The sequence shown here is derived from an EMBL/GenBank/DDBJ whole genome shotgun (WGS) entry which is preliminary data.</text>
</comment>
<dbReference type="Proteomes" id="UP000789570">
    <property type="component" value="Unassembled WGS sequence"/>
</dbReference>
<name>A0A9N9NLJ1_9GLOM</name>
<feature type="non-terminal residue" evidence="1">
    <location>
        <position position="1"/>
    </location>
</feature>